<feature type="region of interest" description="Disordered" evidence="1">
    <location>
        <begin position="1"/>
        <end position="29"/>
    </location>
</feature>
<name>A0A915C0B7_PARUN</name>
<proteinExistence type="predicted"/>
<evidence type="ECO:0000256" key="1">
    <source>
        <dbReference type="SAM" id="MobiDB-lite"/>
    </source>
</evidence>
<feature type="compositionally biased region" description="Polar residues" evidence="1">
    <location>
        <begin position="1"/>
        <end position="12"/>
    </location>
</feature>
<dbReference type="Proteomes" id="UP000887569">
    <property type="component" value="Unplaced"/>
</dbReference>
<protein>
    <submittedName>
        <fullName evidence="3">Uncharacterized protein</fullName>
    </submittedName>
</protein>
<reference evidence="3" key="1">
    <citation type="submission" date="2022-11" db="UniProtKB">
        <authorList>
            <consortium name="WormBaseParasite"/>
        </authorList>
    </citation>
    <scope>IDENTIFICATION</scope>
</reference>
<accession>A0A915C0B7</accession>
<keyword evidence="2" id="KW-1185">Reference proteome</keyword>
<dbReference type="WBParaSite" id="PgR072X_g010_t01">
    <property type="protein sequence ID" value="PgR072X_g010_t01"/>
    <property type="gene ID" value="PgR072X_g010"/>
</dbReference>
<evidence type="ECO:0000313" key="2">
    <source>
        <dbReference type="Proteomes" id="UP000887569"/>
    </source>
</evidence>
<organism evidence="2 3">
    <name type="scientific">Parascaris univalens</name>
    <name type="common">Nematode worm</name>
    <dbReference type="NCBI Taxonomy" id="6257"/>
    <lineage>
        <taxon>Eukaryota</taxon>
        <taxon>Metazoa</taxon>
        <taxon>Ecdysozoa</taxon>
        <taxon>Nematoda</taxon>
        <taxon>Chromadorea</taxon>
        <taxon>Rhabditida</taxon>
        <taxon>Spirurina</taxon>
        <taxon>Ascaridomorpha</taxon>
        <taxon>Ascaridoidea</taxon>
        <taxon>Ascarididae</taxon>
        <taxon>Parascaris</taxon>
    </lineage>
</organism>
<evidence type="ECO:0000313" key="3">
    <source>
        <dbReference type="WBParaSite" id="PgR072X_g010_t01"/>
    </source>
</evidence>
<sequence length="88" mass="9893">MKRIQDGSSTMTDYPAERPQADAMNAQMDDKSSSAHTLRFIMFGCLRQARVGYTSAWREDEMKTFLEEDLANLTVLGGGPEQDFLNPT</sequence>
<dbReference type="AlphaFoldDB" id="A0A915C0B7"/>